<dbReference type="InterPro" id="IPR022675">
    <property type="entry name" value="G6P_DH_C"/>
</dbReference>
<protein>
    <recommendedName>
        <fullName evidence="7">Glucose-6-phosphate 1-dehydrogenase</fullName>
        <shortName evidence="7">G6PD</shortName>
        <ecNumber evidence="7">1.1.1.49</ecNumber>
    </recommendedName>
</protein>
<organism evidence="10 11">
    <name type="scientific">Chitinophaga pollutisoli</name>
    <dbReference type="NCBI Taxonomy" id="3133966"/>
    <lineage>
        <taxon>Bacteria</taxon>
        <taxon>Pseudomonadati</taxon>
        <taxon>Bacteroidota</taxon>
        <taxon>Chitinophagia</taxon>
        <taxon>Chitinophagales</taxon>
        <taxon>Chitinophagaceae</taxon>
        <taxon>Chitinophaga</taxon>
    </lineage>
</organism>
<feature type="binding site" evidence="7">
    <location>
        <position position="243"/>
    </location>
    <ligand>
        <name>substrate</name>
    </ligand>
</feature>
<dbReference type="InterPro" id="IPR019796">
    <property type="entry name" value="G6P_DH_AS"/>
</dbReference>
<evidence type="ECO:0000259" key="9">
    <source>
        <dbReference type="Pfam" id="PF02781"/>
    </source>
</evidence>
<sequence length="523" mass="60268">MQHHKRPPASILFIFGGSGDLNYRKLTPALYNLFLDEWMPDQFAIVGIGRTEYSDDKYRGHLQEGLDKFSRRKAESESHYQEFFQHVNYLQLDAGDIASYQRIADYVCKKEEEWGVHPNVIFYLAVAPQLVPSIAQELGTLNLCKEKNTTRIVIEKPFGHDLESAHELNDLLTGLFAEEQIFRIDHYLGKETVQNILALRFANALFEPVWNRHYIDHIQITAAESVGLEGRGGYYEHSGALRDMVQNHILQLMCMVAMEAPVSFDANEIRNKKVDVLNAIRPIRKEDVHEYAVRGQYGAGWMKGKEMTGYREEKGVNPQSATETYAAVKFFIDNWRWQGVPFYVRTGKLMHQKSTHITIQFKDAPTFAFPSEAAESWRSNRLTISIQPEMDIRIRFQAKRPGQTMSLDPVNMTFTYDNSDDHTPEAYETLLLDVMEGDATLFMRADQVESAWKVIMPILETWENRHPVDFPNYVPDSWGPEDADALIARDGHAWINLPPEKNKAWNYTSPIIRNSSVKTWPRS</sequence>
<evidence type="ECO:0000256" key="7">
    <source>
        <dbReference type="HAMAP-Rule" id="MF_00966"/>
    </source>
</evidence>
<evidence type="ECO:0000256" key="1">
    <source>
        <dbReference type="ARBA" id="ARBA00004937"/>
    </source>
</evidence>
<dbReference type="Pfam" id="PF00479">
    <property type="entry name" value="G6PD_N"/>
    <property type="match status" value="1"/>
</dbReference>
<dbReference type="Proteomes" id="UP001485459">
    <property type="component" value="Chromosome"/>
</dbReference>
<comment type="function">
    <text evidence="7">Catalyzes the oxidation of glucose 6-phosphate to 6-phosphogluconolactone.</text>
</comment>
<dbReference type="PANTHER" id="PTHR23429">
    <property type="entry name" value="GLUCOSE-6-PHOSPHATE 1-DEHYDROGENASE G6PD"/>
    <property type="match status" value="1"/>
</dbReference>
<evidence type="ECO:0000313" key="11">
    <source>
        <dbReference type="Proteomes" id="UP001485459"/>
    </source>
</evidence>
<dbReference type="NCBIfam" id="NF009492">
    <property type="entry name" value="PRK12853.1-3"/>
    <property type="match status" value="1"/>
</dbReference>
<keyword evidence="4 7" id="KW-0521">NADP</keyword>
<dbReference type="InterPro" id="IPR036291">
    <property type="entry name" value="NAD(P)-bd_dom_sf"/>
</dbReference>
<feature type="binding site" evidence="7">
    <location>
        <position position="190"/>
    </location>
    <ligand>
        <name>substrate</name>
    </ligand>
</feature>
<dbReference type="HAMAP" id="MF_00966">
    <property type="entry name" value="G6PD"/>
    <property type="match status" value="1"/>
</dbReference>
<dbReference type="Pfam" id="PF02781">
    <property type="entry name" value="G6PD_C"/>
    <property type="match status" value="1"/>
</dbReference>
<dbReference type="InterPro" id="IPR022674">
    <property type="entry name" value="G6P_DH_NAD-bd"/>
</dbReference>
<gene>
    <name evidence="7 10" type="primary">zwf</name>
    <name evidence="10" type="ORF">WJU16_09340</name>
</gene>
<evidence type="ECO:0000256" key="3">
    <source>
        <dbReference type="ARBA" id="ARBA00022526"/>
    </source>
</evidence>
<feature type="domain" description="Glucose-6-phosphate dehydrogenase NAD-binding" evidence="8">
    <location>
        <begin position="14"/>
        <end position="195"/>
    </location>
</feature>
<feature type="domain" description="Glucose-6-phosphate dehydrogenase C-terminal" evidence="9">
    <location>
        <begin position="197"/>
        <end position="494"/>
    </location>
</feature>
<keyword evidence="5 7" id="KW-0560">Oxidoreductase</keyword>
<reference evidence="11" key="1">
    <citation type="submission" date="2024-03" db="EMBL/GenBank/DDBJ databases">
        <title>Chitinophaga horti sp. nov., isolated from garden soil.</title>
        <authorList>
            <person name="Lee D.S."/>
            <person name="Han D.M."/>
            <person name="Baek J.H."/>
            <person name="Choi D.G."/>
            <person name="Jeon J.H."/>
            <person name="Jeon C.O."/>
        </authorList>
    </citation>
    <scope>NUCLEOTIDE SEQUENCE [LARGE SCALE GENOMIC DNA]</scope>
    <source>
        <strain evidence="11">GPA1</strain>
    </source>
</reference>
<keyword evidence="11" id="KW-1185">Reference proteome</keyword>
<proteinExistence type="inferred from homology"/>
<dbReference type="PANTHER" id="PTHR23429:SF0">
    <property type="entry name" value="GLUCOSE-6-PHOSPHATE 1-DEHYDROGENASE"/>
    <property type="match status" value="1"/>
</dbReference>
<accession>A0ABZ2YWZ8</accession>
<dbReference type="NCBIfam" id="TIGR00871">
    <property type="entry name" value="zwf"/>
    <property type="match status" value="1"/>
</dbReference>
<evidence type="ECO:0000313" key="10">
    <source>
        <dbReference type="EMBL" id="WZN43234.1"/>
    </source>
</evidence>
<dbReference type="SUPFAM" id="SSF51735">
    <property type="entry name" value="NAD(P)-binding Rossmann-fold domains"/>
    <property type="match status" value="1"/>
</dbReference>
<dbReference type="PRINTS" id="PR00079">
    <property type="entry name" value="G6PDHDRGNASE"/>
</dbReference>
<evidence type="ECO:0000256" key="2">
    <source>
        <dbReference type="ARBA" id="ARBA00009975"/>
    </source>
</evidence>
<dbReference type="InterPro" id="IPR001282">
    <property type="entry name" value="G6P_DH"/>
</dbReference>
<feature type="binding site" evidence="7">
    <location>
        <position position="156"/>
    </location>
    <ligand>
        <name>NADP(+)</name>
        <dbReference type="ChEBI" id="CHEBI:58349"/>
    </ligand>
</feature>
<dbReference type="PIRSF" id="PIRSF000110">
    <property type="entry name" value="G6PD"/>
    <property type="match status" value="1"/>
</dbReference>
<dbReference type="PROSITE" id="PS00069">
    <property type="entry name" value="G6P_DEHYDROGENASE"/>
    <property type="match status" value="1"/>
</dbReference>
<dbReference type="EC" id="1.1.1.49" evidence="7"/>
<feature type="binding site" evidence="7">
    <location>
        <position position="50"/>
    </location>
    <ligand>
        <name>NADP(+)</name>
        <dbReference type="ChEBI" id="CHEBI:58349"/>
    </ligand>
</feature>
<evidence type="ECO:0000259" key="8">
    <source>
        <dbReference type="Pfam" id="PF00479"/>
    </source>
</evidence>
<comment type="pathway">
    <text evidence="1 7">Carbohydrate degradation; pentose phosphate pathway; D-ribulose 5-phosphate from D-glucose 6-phosphate (oxidative stage): step 1/3.</text>
</comment>
<keyword evidence="3 7" id="KW-0313">Glucose metabolism</keyword>
<dbReference type="EMBL" id="CP149822">
    <property type="protein sequence ID" value="WZN43234.1"/>
    <property type="molecule type" value="Genomic_DNA"/>
</dbReference>
<feature type="binding site" evidence="7">
    <location>
        <position position="353"/>
    </location>
    <ligand>
        <name>substrate</name>
    </ligand>
</feature>
<evidence type="ECO:0000256" key="5">
    <source>
        <dbReference type="ARBA" id="ARBA00023002"/>
    </source>
</evidence>
<dbReference type="RefSeq" id="WP_341838051.1">
    <property type="nucleotide sequence ID" value="NZ_CP149822.1"/>
</dbReference>
<evidence type="ECO:0000256" key="4">
    <source>
        <dbReference type="ARBA" id="ARBA00022857"/>
    </source>
</evidence>
<keyword evidence="6 7" id="KW-0119">Carbohydrate metabolism</keyword>
<dbReference type="SUPFAM" id="SSF55347">
    <property type="entry name" value="Glyceraldehyde-3-phosphate dehydrogenase-like, C-terminal domain"/>
    <property type="match status" value="1"/>
</dbReference>
<dbReference type="Gene3D" id="3.40.50.720">
    <property type="entry name" value="NAD(P)-binding Rossmann-like Domain"/>
    <property type="match status" value="1"/>
</dbReference>
<dbReference type="Gene3D" id="3.30.360.10">
    <property type="entry name" value="Dihydrodipicolinate Reductase, domain 2"/>
    <property type="match status" value="1"/>
</dbReference>
<feature type="binding site" evidence="7">
    <location>
        <position position="224"/>
    </location>
    <ligand>
        <name>substrate</name>
    </ligand>
</feature>
<comment type="caution">
    <text evidence="7">Lacks conserved residue(s) required for the propagation of feature annotation.</text>
</comment>
<comment type="similarity">
    <text evidence="2 7">Belongs to the glucose-6-phosphate dehydrogenase family.</text>
</comment>
<name>A0ABZ2YWZ8_9BACT</name>
<feature type="binding site" evidence="7">
    <location>
        <position position="348"/>
    </location>
    <ligand>
        <name>substrate</name>
    </ligand>
</feature>
<evidence type="ECO:0000256" key="6">
    <source>
        <dbReference type="ARBA" id="ARBA00023277"/>
    </source>
</evidence>
<comment type="catalytic activity">
    <reaction evidence="7">
        <text>D-glucose 6-phosphate + NADP(+) = 6-phospho-D-glucono-1,5-lactone + NADPH + H(+)</text>
        <dbReference type="Rhea" id="RHEA:15841"/>
        <dbReference type="ChEBI" id="CHEBI:15378"/>
        <dbReference type="ChEBI" id="CHEBI:57783"/>
        <dbReference type="ChEBI" id="CHEBI:57955"/>
        <dbReference type="ChEBI" id="CHEBI:58349"/>
        <dbReference type="ChEBI" id="CHEBI:61548"/>
        <dbReference type="EC" id="1.1.1.49"/>
    </reaction>
</comment>
<feature type="active site" description="Proton acceptor" evidence="7">
    <location>
        <position position="248"/>
    </location>
</feature>
<dbReference type="GO" id="GO:0004345">
    <property type="term" value="F:glucose-6-phosphate dehydrogenase activity"/>
    <property type="evidence" value="ECO:0007669"/>
    <property type="project" value="UniProtKB-EC"/>
</dbReference>
<feature type="binding site" evidence="7">
    <location>
        <position position="186"/>
    </location>
    <ligand>
        <name>substrate</name>
    </ligand>
</feature>